<keyword evidence="8" id="KW-1133">Transmembrane helix</keyword>
<proteinExistence type="inferred from homology"/>
<evidence type="ECO:0000256" key="3">
    <source>
        <dbReference type="ARBA" id="ARBA00022448"/>
    </source>
</evidence>
<evidence type="ECO:0000256" key="6">
    <source>
        <dbReference type="ARBA" id="ARBA00022792"/>
    </source>
</evidence>
<accession>A0A026WT87</accession>
<evidence type="ECO:0000256" key="10">
    <source>
        <dbReference type="ARBA" id="ARBA00023136"/>
    </source>
</evidence>
<reference evidence="11 13" key="1">
    <citation type="journal article" date="2014" name="Curr. Biol.">
        <title>The genome of the clonal raider ant Cerapachys biroi.</title>
        <authorList>
            <person name="Oxley P.R."/>
            <person name="Ji L."/>
            <person name="Fetter-Pruneda I."/>
            <person name="McKenzie S.K."/>
            <person name="Li C."/>
            <person name="Hu H."/>
            <person name="Zhang G."/>
            <person name="Kronauer D.J."/>
        </authorList>
    </citation>
    <scope>NUCLEOTIDE SEQUENCE [LARGE SCALE GENOMIC DNA]</scope>
</reference>
<dbReference type="AlphaFoldDB" id="A0A026WT87"/>
<evidence type="ECO:0000313" key="14">
    <source>
        <dbReference type="Proteomes" id="UP000279307"/>
    </source>
</evidence>
<protein>
    <recommendedName>
        <fullName evidence="15">NADH dehydrogenase [ubiquinone] 1 subunit C2</fullName>
    </recommendedName>
</protein>
<evidence type="ECO:0000256" key="9">
    <source>
        <dbReference type="ARBA" id="ARBA00023128"/>
    </source>
</evidence>
<organism evidence="11 13">
    <name type="scientific">Ooceraea biroi</name>
    <name type="common">Clonal raider ant</name>
    <name type="synonym">Cerapachys biroi</name>
    <dbReference type="NCBI Taxonomy" id="2015173"/>
    <lineage>
        <taxon>Eukaryota</taxon>
        <taxon>Metazoa</taxon>
        <taxon>Ecdysozoa</taxon>
        <taxon>Arthropoda</taxon>
        <taxon>Hexapoda</taxon>
        <taxon>Insecta</taxon>
        <taxon>Pterygota</taxon>
        <taxon>Neoptera</taxon>
        <taxon>Endopterygota</taxon>
        <taxon>Hymenoptera</taxon>
        <taxon>Apocrita</taxon>
        <taxon>Aculeata</taxon>
        <taxon>Formicoidea</taxon>
        <taxon>Formicidae</taxon>
        <taxon>Dorylinae</taxon>
        <taxon>Ooceraea</taxon>
    </lineage>
</organism>
<evidence type="ECO:0000313" key="11">
    <source>
        <dbReference type="EMBL" id="EZA58886.1"/>
    </source>
</evidence>
<evidence type="ECO:0000313" key="13">
    <source>
        <dbReference type="Proteomes" id="UP000053097"/>
    </source>
</evidence>
<dbReference type="GO" id="GO:0006120">
    <property type="term" value="P:mitochondrial electron transport, NADH to ubiquinone"/>
    <property type="evidence" value="ECO:0007669"/>
    <property type="project" value="InterPro"/>
</dbReference>
<evidence type="ECO:0000313" key="12">
    <source>
        <dbReference type="EMBL" id="RLU16454.1"/>
    </source>
</evidence>
<keyword evidence="13" id="KW-1185">Reference proteome</keyword>
<dbReference type="PANTHER" id="PTHR13099:SF0">
    <property type="entry name" value="NADH DEHYDROGENASE [UBIQUINONE] 1 SUBUNIT C2-RELATED"/>
    <property type="match status" value="1"/>
</dbReference>
<evidence type="ECO:0000256" key="2">
    <source>
        <dbReference type="ARBA" id="ARBA00008674"/>
    </source>
</evidence>
<dbReference type="PANTHER" id="PTHR13099">
    <property type="entry name" value="NADH-UBIQUINONE OXIDOREDUCTASE SUBUNIT B14.5B"/>
    <property type="match status" value="1"/>
</dbReference>
<dbReference type="Proteomes" id="UP000053097">
    <property type="component" value="Unassembled WGS sequence"/>
</dbReference>
<comment type="similarity">
    <text evidence="2">Belongs to the complex I NDUFC2 subunit family.</text>
</comment>
<dbReference type="Pfam" id="PF06374">
    <property type="entry name" value="NDUF_C2"/>
    <property type="match status" value="1"/>
</dbReference>
<gene>
    <name evidence="12" type="ORF">DMN91_010522</name>
    <name evidence="11" type="ORF">X777_16845</name>
</gene>
<name>A0A026WT87_OOCBI</name>
<evidence type="ECO:0008006" key="15">
    <source>
        <dbReference type="Google" id="ProtNLM"/>
    </source>
</evidence>
<reference evidence="12" key="3">
    <citation type="submission" date="2018-07" db="EMBL/GenBank/DDBJ databases">
        <authorList>
            <person name="Mckenzie S.K."/>
            <person name="Kronauer D.J.C."/>
        </authorList>
    </citation>
    <scope>NUCLEOTIDE SEQUENCE</scope>
    <source>
        <strain evidence="12">Clonal line C1</strain>
    </source>
</reference>
<evidence type="ECO:0000256" key="8">
    <source>
        <dbReference type="ARBA" id="ARBA00022989"/>
    </source>
</evidence>
<evidence type="ECO:0000256" key="5">
    <source>
        <dbReference type="ARBA" id="ARBA00022692"/>
    </source>
</evidence>
<dbReference type="GO" id="GO:0005743">
    <property type="term" value="C:mitochondrial inner membrane"/>
    <property type="evidence" value="ECO:0007669"/>
    <property type="project" value="UniProtKB-SubCell"/>
</dbReference>
<keyword evidence="10" id="KW-0472">Membrane</keyword>
<dbReference type="OMA" id="PIWNPMA"/>
<keyword evidence="7" id="KW-0249">Electron transport</keyword>
<dbReference type="InterPro" id="IPR009423">
    <property type="entry name" value="NDUC2"/>
</dbReference>
<keyword evidence="3" id="KW-0813">Transport</keyword>
<dbReference type="EMBL" id="QOIP01000011">
    <property type="protein sequence ID" value="RLU16454.1"/>
    <property type="molecule type" value="Genomic_DNA"/>
</dbReference>
<comment type="subcellular location">
    <subcellularLocation>
        <location evidence="1">Mitochondrion inner membrane</location>
        <topology evidence="1">Single-pass membrane protein</topology>
        <orientation evidence="1">Matrix side</orientation>
    </subcellularLocation>
</comment>
<keyword evidence="6" id="KW-0999">Mitochondrion inner membrane</keyword>
<dbReference type="Proteomes" id="UP000279307">
    <property type="component" value="Chromosome 11"/>
</dbReference>
<keyword evidence="4" id="KW-0679">Respiratory chain</keyword>
<dbReference type="OrthoDB" id="6329847at2759"/>
<evidence type="ECO:0000256" key="4">
    <source>
        <dbReference type="ARBA" id="ARBA00022660"/>
    </source>
</evidence>
<dbReference type="EMBL" id="KK107111">
    <property type="protein sequence ID" value="EZA58886.1"/>
    <property type="molecule type" value="Genomic_DNA"/>
</dbReference>
<dbReference type="STRING" id="2015173.A0A026WT87"/>
<keyword evidence="5" id="KW-0812">Transmembrane</keyword>
<keyword evidence="9" id="KW-0496">Mitochondrion</keyword>
<evidence type="ECO:0000256" key="7">
    <source>
        <dbReference type="ARBA" id="ARBA00022982"/>
    </source>
</evidence>
<evidence type="ECO:0000256" key="1">
    <source>
        <dbReference type="ARBA" id="ARBA00004298"/>
    </source>
</evidence>
<sequence length="127" mass="14404">MSKHHEREISEHPEVQWALELLKPDPTYYAGPLKNYAAEMGCIGLGSAAVAASNHMLNLPLNAGLHKYAAAVVIGYGIAQLVNKVVDNHKAERDTRLRDYIIRHPELFPEPERVKYKEILQPWIPLR</sequence>
<reference evidence="12 14" key="2">
    <citation type="journal article" date="2018" name="Genome Res.">
        <title>The genomic architecture and molecular evolution of ant odorant receptors.</title>
        <authorList>
            <person name="McKenzie S.K."/>
            <person name="Kronauer D.J.C."/>
        </authorList>
    </citation>
    <scope>NUCLEOTIDE SEQUENCE [LARGE SCALE GENOMIC DNA]</scope>
    <source>
        <strain evidence="12">Clonal line C1</strain>
    </source>
</reference>